<accession>A0A8H3TYE8</accession>
<dbReference type="InterPro" id="IPR037525">
    <property type="entry name" value="Velvet_dom"/>
</dbReference>
<evidence type="ECO:0000256" key="3">
    <source>
        <dbReference type="ARBA" id="ARBA00023163"/>
    </source>
</evidence>
<evidence type="ECO:0000256" key="1">
    <source>
        <dbReference type="ARBA" id="ARBA00004123"/>
    </source>
</evidence>
<keyword evidence="2" id="KW-0805">Transcription regulation</keyword>
<feature type="compositionally biased region" description="Polar residues" evidence="5">
    <location>
        <begin position="510"/>
        <end position="527"/>
    </location>
</feature>
<evidence type="ECO:0000256" key="2">
    <source>
        <dbReference type="ARBA" id="ARBA00023015"/>
    </source>
</evidence>
<dbReference type="OrthoDB" id="1746739at2759"/>
<proteinExistence type="predicted"/>
<name>A0A8H3TYE8_9TREE</name>
<evidence type="ECO:0000313" key="7">
    <source>
        <dbReference type="EMBL" id="GHJ89387.1"/>
    </source>
</evidence>
<feature type="region of interest" description="Disordered" evidence="5">
    <location>
        <begin position="281"/>
        <end position="344"/>
    </location>
</feature>
<dbReference type="GO" id="GO:0005634">
    <property type="term" value="C:nucleus"/>
    <property type="evidence" value="ECO:0007669"/>
    <property type="project" value="UniProtKB-SubCell"/>
</dbReference>
<dbReference type="Proteomes" id="UP000620104">
    <property type="component" value="Unassembled WGS sequence"/>
</dbReference>
<reference evidence="7" key="1">
    <citation type="submission" date="2020-07" db="EMBL/GenBank/DDBJ databases">
        <title>Draft Genome Sequence of a Deep-Sea Yeast, Naganishia (Cryptococcus) liquefaciens strain N6.</title>
        <authorList>
            <person name="Han Y.W."/>
            <person name="Kajitani R."/>
            <person name="Morimoto H."/>
            <person name="Parhat M."/>
            <person name="Tsubouchi H."/>
            <person name="Bakenova O."/>
            <person name="Ogata M."/>
            <person name="Argunhan B."/>
            <person name="Aoki R."/>
            <person name="Kajiwara S."/>
            <person name="Itoh T."/>
            <person name="Iwasaki H."/>
        </authorList>
    </citation>
    <scope>NUCLEOTIDE SEQUENCE</scope>
    <source>
        <strain evidence="7">N6</strain>
    </source>
</reference>
<feature type="domain" description="Velvet" evidence="6">
    <location>
        <begin position="167"/>
        <end position="567"/>
    </location>
</feature>
<dbReference type="PANTHER" id="PTHR33572:SF3">
    <property type="entry name" value="VELVET COMPLEX SUBUNIT B"/>
    <property type="match status" value="1"/>
</dbReference>
<keyword evidence="3" id="KW-0804">Transcription</keyword>
<dbReference type="PANTHER" id="PTHR33572">
    <property type="entry name" value="SPORE DEVELOPMENT REGULATOR VOSA"/>
    <property type="match status" value="1"/>
</dbReference>
<comment type="subcellular location">
    <subcellularLocation>
        <location evidence="1">Nucleus</location>
    </subcellularLocation>
</comment>
<feature type="region of interest" description="Disordered" evidence="5">
    <location>
        <begin position="359"/>
        <end position="401"/>
    </location>
</feature>
<dbReference type="InterPro" id="IPR021740">
    <property type="entry name" value="Velvet"/>
</dbReference>
<dbReference type="EMBL" id="BLZA01000040">
    <property type="protein sequence ID" value="GHJ89387.1"/>
    <property type="molecule type" value="Genomic_DNA"/>
</dbReference>
<evidence type="ECO:0000256" key="5">
    <source>
        <dbReference type="SAM" id="MobiDB-lite"/>
    </source>
</evidence>
<feature type="region of interest" description="Disordered" evidence="5">
    <location>
        <begin position="504"/>
        <end position="530"/>
    </location>
</feature>
<keyword evidence="8" id="KW-1185">Reference proteome</keyword>
<gene>
    <name evidence="7" type="ORF">NliqN6_5789</name>
</gene>
<evidence type="ECO:0000259" key="6">
    <source>
        <dbReference type="PROSITE" id="PS51821"/>
    </source>
</evidence>
<evidence type="ECO:0000256" key="4">
    <source>
        <dbReference type="ARBA" id="ARBA00023242"/>
    </source>
</evidence>
<feature type="compositionally biased region" description="Basic and acidic residues" evidence="5">
    <location>
        <begin position="328"/>
        <end position="344"/>
    </location>
</feature>
<dbReference type="Pfam" id="PF11754">
    <property type="entry name" value="Velvet"/>
    <property type="match status" value="1"/>
</dbReference>
<dbReference type="AlphaFoldDB" id="A0A8H3TYE8"/>
<dbReference type="InterPro" id="IPR038491">
    <property type="entry name" value="Velvet_dom_sf"/>
</dbReference>
<feature type="compositionally biased region" description="Polar residues" evidence="5">
    <location>
        <begin position="281"/>
        <end position="323"/>
    </location>
</feature>
<sequence length="567" mass="61648">MDPPPPPGDAQQPPNEASTPASVWPFNPAFTFSTLGLTGNPFYMNNADMTAAVAGTMDPQFMNYHFGEISYGDAAMATAVDPSTTFFMQNNVRSSIQQSPLAAAHSFGSTPSVLQFARNSIQAGTATSQEQKANLTTEKPAPPNVEFSKRRYIGLKTYLNGEPMVHRRVIRYGLQIYQQPIQGKTFTEKDRRAIVPPPIVRLWLVESRPVKPEMEKMAESLPYLLEDDTFWRDTQVDVTALETAEYVCIVDALSPEDDKAATSADDEGSLLPSGYRLANIVPSTIPSPTTHAQPSISTPAEPASNSSSSDTLPAVESSRNASIVSKIIPKDETTSTDISRRPSADLRKASAQLSMTVPAETLFQEEPPTKHEGSASSDDAEGAQMENQSSSVKKPRTDSIVSTSLAPTAKCPVSAETAHRRNLLGNWAVGCRKMYGMGTPDDLGIWFVFNDISIYHPGKYALQFKCFDLNDTQGESNQDTAPPPYIATDPAEQQLPQETLDKMDVDPQAAPNSTDPLDPSSNNTTPPSRAAQALPLCTCRSVDFAVYGMKGMPAWPQTTELTSHFIR</sequence>
<organism evidence="7 8">
    <name type="scientific">Naganishia liquefaciens</name>
    <dbReference type="NCBI Taxonomy" id="104408"/>
    <lineage>
        <taxon>Eukaryota</taxon>
        <taxon>Fungi</taxon>
        <taxon>Dikarya</taxon>
        <taxon>Basidiomycota</taxon>
        <taxon>Agaricomycotina</taxon>
        <taxon>Tremellomycetes</taxon>
        <taxon>Filobasidiales</taxon>
        <taxon>Filobasidiaceae</taxon>
        <taxon>Naganishia</taxon>
    </lineage>
</organism>
<keyword evidence="4" id="KW-0539">Nucleus</keyword>
<feature type="region of interest" description="Disordered" evidence="5">
    <location>
        <begin position="1"/>
        <end position="20"/>
    </location>
</feature>
<dbReference type="Gene3D" id="2.60.40.3960">
    <property type="entry name" value="Velvet domain"/>
    <property type="match status" value="2"/>
</dbReference>
<comment type="caution">
    <text evidence="7">The sequence shown here is derived from an EMBL/GenBank/DDBJ whole genome shotgun (WGS) entry which is preliminary data.</text>
</comment>
<dbReference type="PROSITE" id="PS51821">
    <property type="entry name" value="VELVET"/>
    <property type="match status" value="1"/>
</dbReference>
<protein>
    <recommendedName>
        <fullName evidence="6">Velvet domain-containing protein</fullName>
    </recommendedName>
</protein>
<evidence type="ECO:0000313" key="8">
    <source>
        <dbReference type="Proteomes" id="UP000620104"/>
    </source>
</evidence>